<accession>A0A1G2Q2X2</accession>
<dbReference type="PANTHER" id="PTHR31272">
    <property type="entry name" value="CYTOCHROME C-TYPE BIOGENESIS PROTEIN HI_1454-RELATED"/>
    <property type="match status" value="1"/>
</dbReference>
<sequence>MKQRKFILFTTFALVVLAALLFLKSSSGATVFIWNLSSGGTKLFPLVSLAALIDSINPCAFSILLLTIAFLFSLGTFGRARILQIGLIYISGIYVAYLAIGLGILQALHLFNTPHFMGRLGALLLIGLGTINLINYFFPAFPIKLQIPRAAHSKIADLMRRTSIPAVFLLGMLVGLCEFPCTGGPYLMVLGLLHDAQTKLRGIGYLLWYNILFVSPLVIVLLLASQHAVLDKLQAWKRDNLNAIRLWGGIITILLGLFIFYI</sequence>
<feature type="transmembrane region" description="Helical" evidence="1">
    <location>
        <begin position="242"/>
        <end position="261"/>
    </location>
</feature>
<dbReference type="EMBL" id="MHTD01000050">
    <property type="protein sequence ID" value="OHA54935.1"/>
    <property type="molecule type" value="Genomic_DNA"/>
</dbReference>
<proteinExistence type="predicted"/>
<feature type="transmembrane region" description="Helical" evidence="1">
    <location>
        <begin position="120"/>
        <end position="143"/>
    </location>
</feature>
<evidence type="ECO:0000313" key="2">
    <source>
        <dbReference type="EMBL" id="OHA54935.1"/>
    </source>
</evidence>
<feature type="transmembrane region" description="Helical" evidence="1">
    <location>
        <begin position="44"/>
        <end position="74"/>
    </location>
</feature>
<dbReference type="PANTHER" id="PTHR31272:SF9">
    <property type="entry name" value="BLL1027 PROTEIN"/>
    <property type="match status" value="1"/>
</dbReference>
<feature type="transmembrane region" description="Helical" evidence="1">
    <location>
        <begin position="164"/>
        <end position="187"/>
    </location>
</feature>
<dbReference type="InterPro" id="IPR051790">
    <property type="entry name" value="Cytochrome_c-biogenesis_DsbD"/>
</dbReference>
<feature type="transmembrane region" description="Helical" evidence="1">
    <location>
        <begin position="207"/>
        <end position="230"/>
    </location>
</feature>
<reference evidence="2 3" key="1">
    <citation type="journal article" date="2016" name="Nat. Commun.">
        <title>Thousands of microbial genomes shed light on interconnected biogeochemical processes in an aquifer system.</title>
        <authorList>
            <person name="Anantharaman K."/>
            <person name="Brown C.T."/>
            <person name="Hug L.A."/>
            <person name="Sharon I."/>
            <person name="Castelle C.J."/>
            <person name="Probst A.J."/>
            <person name="Thomas B.C."/>
            <person name="Singh A."/>
            <person name="Wilkins M.J."/>
            <person name="Karaoz U."/>
            <person name="Brodie E.L."/>
            <person name="Williams K.H."/>
            <person name="Hubbard S.S."/>
            <person name="Banfield J.F."/>
        </authorList>
    </citation>
    <scope>NUCLEOTIDE SEQUENCE [LARGE SCALE GENOMIC DNA]</scope>
</reference>
<keyword evidence="1" id="KW-0812">Transmembrane</keyword>
<feature type="transmembrane region" description="Helical" evidence="1">
    <location>
        <begin position="86"/>
        <end position="108"/>
    </location>
</feature>
<evidence type="ECO:0000313" key="3">
    <source>
        <dbReference type="Proteomes" id="UP000178199"/>
    </source>
</evidence>
<dbReference type="Proteomes" id="UP000178199">
    <property type="component" value="Unassembled WGS sequence"/>
</dbReference>
<dbReference type="AlphaFoldDB" id="A0A1G2Q2X2"/>
<organism evidence="2 3">
    <name type="scientific">Candidatus Veblenbacteria bacterium RIFOXYC1_FULL_42_9</name>
    <dbReference type="NCBI Taxonomy" id="1802427"/>
    <lineage>
        <taxon>Bacteria</taxon>
        <taxon>Candidatus Vebleniibacteriota</taxon>
    </lineage>
</organism>
<name>A0A1G2Q2X2_9BACT</name>
<comment type="caution">
    <text evidence="2">The sequence shown here is derived from an EMBL/GenBank/DDBJ whole genome shotgun (WGS) entry which is preliminary data.</text>
</comment>
<keyword evidence="1" id="KW-0472">Membrane</keyword>
<evidence type="ECO:0000256" key="1">
    <source>
        <dbReference type="SAM" id="Phobius"/>
    </source>
</evidence>
<keyword evidence="1" id="KW-1133">Transmembrane helix</keyword>
<gene>
    <name evidence="2" type="ORF">A2429_00540</name>
</gene>
<protein>
    <submittedName>
        <fullName evidence="2">Uncharacterized protein</fullName>
    </submittedName>
</protein>